<dbReference type="SMART" id="SM00829">
    <property type="entry name" value="PKS_ER"/>
    <property type="match status" value="1"/>
</dbReference>
<dbReference type="Gene3D" id="3.90.180.10">
    <property type="entry name" value="Medium-chain alcohol dehydrogenases, catalytic domain"/>
    <property type="match status" value="1"/>
</dbReference>
<comment type="caution">
    <text evidence="3">The sequence shown here is derived from an EMBL/GenBank/DDBJ whole genome shotgun (WGS) entry which is preliminary data.</text>
</comment>
<dbReference type="OrthoDB" id="4190732at2"/>
<feature type="domain" description="Enoyl reductase (ER)" evidence="2">
    <location>
        <begin position="5"/>
        <end position="316"/>
    </location>
</feature>
<dbReference type="STRING" id="1185766.SAMN05216224_101281"/>
<dbReference type="PANTHER" id="PTHR43677">
    <property type="entry name" value="SHORT-CHAIN DEHYDROGENASE/REDUCTASE"/>
    <property type="match status" value="1"/>
</dbReference>
<dbReference type="Proteomes" id="UP000027725">
    <property type="component" value="Unassembled WGS sequence"/>
</dbReference>
<dbReference type="InterPro" id="IPR011032">
    <property type="entry name" value="GroES-like_sf"/>
</dbReference>
<protein>
    <submittedName>
        <fullName evidence="3">Zinc-binding dehydrogenase</fullName>
    </submittedName>
</protein>
<sequence>MRAYRLPEADRPAELTQIPTPSPASGELTVAIRACGLNFADLLMIEGSYQDTPKRPFTLGMEWAGEVMAADDGSDLAPGTRVAAVTGQGGLAEAITLRADRCVALPESMSYVQAAGFQVAYGTSHVALKHRAALRPGETLAVLGAAGGVGLTAVEIGKALGARVIACARGADKLEIARAAGADEVVESDTPDLKAALRALGGADVIYDAVGAEAGEAAFRALKPGGRYLAIGFAAGRPPKLPLNHALVKNISIHGVYWGGYAKLDPALLRDSMTELFTWFEAGRLHPHIGATYPLEQVETALEDLRARRATGKLVIEI</sequence>
<dbReference type="EMBL" id="JHEH01000002">
    <property type="protein sequence ID" value="KEP71366.1"/>
    <property type="molecule type" value="Genomic_DNA"/>
</dbReference>
<dbReference type="InterPro" id="IPR036291">
    <property type="entry name" value="NAD(P)-bd_dom_sf"/>
</dbReference>
<dbReference type="InterPro" id="IPR013149">
    <property type="entry name" value="ADH-like_C"/>
</dbReference>
<evidence type="ECO:0000313" key="3">
    <source>
        <dbReference type="EMBL" id="KEP71366.1"/>
    </source>
</evidence>
<evidence type="ECO:0000256" key="1">
    <source>
        <dbReference type="SAM" id="MobiDB-lite"/>
    </source>
</evidence>
<organism evidence="3 4">
    <name type="scientific">Thioclava dalianensis</name>
    <dbReference type="NCBI Taxonomy" id="1185766"/>
    <lineage>
        <taxon>Bacteria</taxon>
        <taxon>Pseudomonadati</taxon>
        <taxon>Pseudomonadota</taxon>
        <taxon>Alphaproteobacteria</taxon>
        <taxon>Rhodobacterales</taxon>
        <taxon>Paracoccaceae</taxon>
        <taxon>Thioclava</taxon>
    </lineage>
</organism>
<feature type="region of interest" description="Disordered" evidence="1">
    <location>
        <begin position="1"/>
        <end position="22"/>
    </location>
</feature>
<dbReference type="eggNOG" id="COG0604">
    <property type="taxonomic scope" value="Bacteria"/>
</dbReference>
<dbReference type="Pfam" id="PF00107">
    <property type="entry name" value="ADH_zinc_N"/>
    <property type="match status" value="1"/>
</dbReference>
<evidence type="ECO:0000313" key="4">
    <source>
        <dbReference type="Proteomes" id="UP000027725"/>
    </source>
</evidence>
<dbReference type="SUPFAM" id="SSF51735">
    <property type="entry name" value="NAD(P)-binding Rossmann-fold domains"/>
    <property type="match status" value="1"/>
</dbReference>
<reference evidence="3 4" key="1">
    <citation type="submission" date="2014-03" db="EMBL/GenBank/DDBJ databases">
        <title>The draft genome sequence of Thioclava dalianensis DLFJ1-1.</title>
        <authorList>
            <person name="Lai Q."/>
            <person name="Shao Z."/>
        </authorList>
    </citation>
    <scope>NUCLEOTIDE SEQUENCE [LARGE SCALE GENOMIC DNA]</scope>
    <source>
        <strain evidence="3 4">DLFJ1-1</strain>
    </source>
</reference>
<accession>A0A074TI26</accession>
<dbReference type="InterPro" id="IPR020843">
    <property type="entry name" value="ER"/>
</dbReference>
<proteinExistence type="predicted"/>
<name>A0A074TI26_9RHOB</name>
<dbReference type="AlphaFoldDB" id="A0A074TI26"/>
<dbReference type="Gene3D" id="3.40.50.720">
    <property type="entry name" value="NAD(P)-binding Rossmann-like Domain"/>
    <property type="match status" value="1"/>
</dbReference>
<dbReference type="PANTHER" id="PTHR43677:SF4">
    <property type="entry name" value="QUINONE OXIDOREDUCTASE-LIKE PROTEIN 2"/>
    <property type="match status" value="1"/>
</dbReference>
<evidence type="ECO:0000259" key="2">
    <source>
        <dbReference type="SMART" id="SM00829"/>
    </source>
</evidence>
<dbReference type="SUPFAM" id="SSF50129">
    <property type="entry name" value="GroES-like"/>
    <property type="match status" value="1"/>
</dbReference>
<dbReference type="InterPro" id="IPR013154">
    <property type="entry name" value="ADH-like_N"/>
</dbReference>
<dbReference type="RefSeq" id="WP_038061982.1">
    <property type="nucleotide sequence ID" value="NZ_FOVB01000001.1"/>
</dbReference>
<dbReference type="CDD" id="cd08241">
    <property type="entry name" value="QOR1"/>
    <property type="match status" value="1"/>
</dbReference>
<dbReference type="GO" id="GO:0016491">
    <property type="term" value="F:oxidoreductase activity"/>
    <property type="evidence" value="ECO:0007669"/>
    <property type="project" value="InterPro"/>
</dbReference>
<keyword evidence="4" id="KW-1185">Reference proteome</keyword>
<dbReference type="Pfam" id="PF08240">
    <property type="entry name" value="ADH_N"/>
    <property type="match status" value="1"/>
</dbReference>
<gene>
    <name evidence="3" type="ORF">DL1_07175</name>
</gene>
<feature type="compositionally biased region" description="Basic and acidic residues" evidence="1">
    <location>
        <begin position="1"/>
        <end position="13"/>
    </location>
</feature>
<dbReference type="InterPro" id="IPR051397">
    <property type="entry name" value="Zn-ADH-like_protein"/>
</dbReference>